<dbReference type="Proteomes" id="UP000019364">
    <property type="component" value="Unassembled WGS sequence"/>
</dbReference>
<dbReference type="PROSITE" id="PS51186">
    <property type="entry name" value="GNAT"/>
    <property type="match status" value="1"/>
</dbReference>
<dbReference type="SUPFAM" id="SSF109854">
    <property type="entry name" value="DinB/YfiT-like putative metalloenzymes"/>
    <property type="match status" value="1"/>
</dbReference>
<dbReference type="OrthoDB" id="9790865at2"/>
<dbReference type="SUPFAM" id="SSF55729">
    <property type="entry name" value="Acyl-CoA N-acyltransferases (Nat)"/>
    <property type="match status" value="1"/>
</dbReference>
<dbReference type="InterPro" id="IPR034660">
    <property type="entry name" value="DinB/YfiT-like"/>
</dbReference>
<dbReference type="EMBL" id="BAVZ01000001">
    <property type="protein sequence ID" value="GAF06111.1"/>
    <property type="molecule type" value="Genomic_DNA"/>
</dbReference>
<reference evidence="4 5" key="1">
    <citation type="journal article" date="2014" name="Genome Announc.">
        <title>Draft Genome Sequence of Paenibacillus pini JCM 16418T, Isolated from the Rhizosphere of Pine Tree.</title>
        <authorList>
            <person name="Yuki M."/>
            <person name="Oshima K."/>
            <person name="Suda W."/>
            <person name="Oshida Y."/>
            <person name="Kitamura K."/>
            <person name="Iida Y."/>
            <person name="Hattori M."/>
            <person name="Ohkuma M."/>
        </authorList>
    </citation>
    <scope>NUCLEOTIDE SEQUENCE [LARGE SCALE GENOMIC DNA]</scope>
    <source>
        <strain evidence="4 5">JCM 16418</strain>
    </source>
</reference>
<dbReference type="CDD" id="cd04301">
    <property type="entry name" value="NAT_SF"/>
    <property type="match status" value="1"/>
</dbReference>
<sequence>MYFLWEMLYESMYVPEGHEPLSRDILQDPHISKYMEGWGRKGDYGLVAISEGKPVGSITIRYLSEDNKGYGYVSDDIPELGMAISQNYRGQGIGSALLHRLFEDLRSKNVTKVSLSVDPNNRAAMKLYRKFGFHKVGMEGTSITMVANLNRNHAIEFIAISKHRMINHYLPKLKICLEQLNHTMIWHKESDDSNSIGGIVSHVIEHVNRNTLRLVNPDVILSQGFEDYFPDVDVDKVILLDKLEITFSRYAEAMDLLSADQLHMYNMYHVVEHTGYHLGQIIDRAQRITGIQFQFVQNGINEKQLMKMVEEEIG</sequence>
<keyword evidence="5" id="KW-1185">Reference proteome</keyword>
<dbReference type="InterPro" id="IPR000182">
    <property type="entry name" value="GNAT_dom"/>
</dbReference>
<dbReference type="PANTHER" id="PTHR43420">
    <property type="entry name" value="ACETYLTRANSFERASE"/>
    <property type="match status" value="1"/>
</dbReference>
<protein>
    <submittedName>
        <fullName evidence="4">Acetyltransferase</fullName>
    </submittedName>
</protein>
<dbReference type="InterPro" id="IPR016181">
    <property type="entry name" value="Acyl_CoA_acyltransferase"/>
</dbReference>
<keyword evidence="1 4" id="KW-0808">Transferase</keyword>
<dbReference type="STRING" id="1236976.JCM16418_56"/>
<evidence type="ECO:0000259" key="3">
    <source>
        <dbReference type="PROSITE" id="PS51186"/>
    </source>
</evidence>
<organism evidence="4 5">
    <name type="scientific">Paenibacillus pini JCM 16418</name>
    <dbReference type="NCBI Taxonomy" id="1236976"/>
    <lineage>
        <taxon>Bacteria</taxon>
        <taxon>Bacillati</taxon>
        <taxon>Bacillota</taxon>
        <taxon>Bacilli</taxon>
        <taxon>Bacillales</taxon>
        <taxon>Paenibacillaceae</taxon>
        <taxon>Paenibacillus</taxon>
    </lineage>
</organism>
<dbReference type="GO" id="GO:0016747">
    <property type="term" value="F:acyltransferase activity, transferring groups other than amino-acyl groups"/>
    <property type="evidence" value="ECO:0007669"/>
    <property type="project" value="InterPro"/>
</dbReference>
<feature type="domain" description="N-acetyltransferase" evidence="3">
    <location>
        <begin position="1"/>
        <end position="150"/>
    </location>
</feature>
<dbReference type="eggNOG" id="COG0456">
    <property type="taxonomic scope" value="Bacteria"/>
</dbReference>
<name>W7YNA7_9BACL</name>
<evidence type="ECO:0000256" key="1">
    <source>
        <dbReference type="ARBA" id="ARBA00022679"/>
    </source>
</evidence>
<dbReference type="Gene3D" id="3.40.630.30">
    <property type="match status" value="1"/>
</dbReference>
<accession>W7YNA7</accession>
<keyword evidence="2" id="KW-0012">Acyltransferase</keyword>
<dbReference type="AlphaFoldDB" id="W7YNA7"/>
<gene>
    <name evidence="4" type="ORF">JCM16418_56</name>
</gene>
<evidence type="ECO:0000313" key="5">
    <source>
        <dbReference type="Proteomes" id="UP000019364"/>
    </source>
</evidence>
<dbReference type="PANTHER" id="PTHR43420:SF12">
    <property type="entry name" value="N-ACETYLTRANSFERASE DOMAIN-CONTAINING PROTEIN"/>
    <property type="match status" value="1"/>
</dbReference>
<evidence type="ECO:0000256" key="2">
    <source>
        <dbReference type="ARBA" id="ARBA00023315"/>
    </source>
</evidence>
<evidence type="ECO:0000313" key="4">
    <source>
        <dbReference type="EMBL" id="GAF06111.1"/>
    </source>
</evidence>
<dbReference type="Pfam" id="PF00583">
    <property type="entry name" value="Acetyltransf_1"/>
    <property type="match status" value="1"/>
</dbReference>
<comment type="caution">
    <text evidence="4">The sequence shown here is derived from an EMBL/GenBank/DDBJ whole genome shotgun (WGS) entry which is preliminary data.</text>
</comment>
<dbReference type="InterPro" id="IPR050680">
    <property type="entry name" value="YpeA/RimI_acetyltransf"/>
</dbReference>
<proteinExistence type="predicted"/>